<accession>A0A8J6HI05</accession>
<evidence type="ECO:0000259" key="2">
    <source>
        <dbReference type="Pfam" id="PF08397"/>
    </source>
</evidence>
<dbReference type="InterPro" id="IPR027267">
    <property type="entry name" value="AH/BAR_dom_sf"/>
</dbReference>
<dbReference type="GO" id="GO:0003779">
    <property type="term" value="F:actin binding"/>
    <property type="evidence" value="ECO:0007669"/>
    <property type="project" value="InterPro"/>
</dbReference>
<dbReference type="EMBL" id="JABDTM020024276">
    <property type="protein sequence ID" value="KAH0814451.1"/>
    <property type="molecule type" value="Genomic_DNA"/>
</dbReference>
<evidence type="ECO:0000256" key="1">
    <source>
        <dbReference type="SAM" id="MobiDB-lite"/>
    </source>
</evidence>
<feature type="domain" description="IMD" evidence="2">
    <location>
        <begin position="69"/>
        <end position="111"/>
    </location>
</feature>
<sequence length="334" mass="37217">MKRCDRVSDDNLPGKNWRAQSEQRNWRGRTPTEKNVSSFVDISLGLVYAEWSFTIAKVRTEKGTSNGMPLWEDLIAKATKLHSSLKATILAVTAYLEAFQKIADSATNARANWSRFSIRADSLRKFASSRNRTIIKIGRLHERVGFVGANRVQRPPSTGPTSRQAISVVFAIPPVARITPIGGASIIESKTSKQERQFPVLTTTIADSTFSLAKTPIKKMKRENETSRRMRAQDLAERCLDFKFPSILNGSARPATATGAALRYREDYRTPELFIFGPVNKTTTRIWWSRLVTRRPEGAAGARRRLFLSVSSPGGIRELRVDPGGSIPATCHPT</sequence>
<dbReference type="GO" id="GO:0009898">
    <property type="term" value="C:cytoplasmic side of plasma membrane"/>
    <property type="evidence" value="ECO:0007669"/>
    <property type="project" value="TreeGrafter"/>
</dbReference>
<dbReference type="GO" id="GO:0015629">
    <property type="term" value="C:actin cytoskeleton"/>
    <property type="evidence" value="ECO:0007669"/>
    <property type="project" value="TreeGrafter"/>
</dbReference>
<dbReference type="GO" id="GO:0030031">
    <property type="term" value="P:cell projection assembly"/>
    <property type="evidence" value="ECO:0007669"/>
    <property type="project" value="TreeGrafter"/>
</dbReference>
<evidence type="ECO:0000313" key="4">
    <source>
        <dbReference type="Proteomes" id="UP000719412"/>
    </source>
</evidence>
<proteinExistence type="predicted"/>
<name>A0A8J6HI05_TENMO</name>
<feature type="region of interest" description="Disordered" evidence="1">
    <location>
        <begin position="1"/>
        <end position="31"/>
    </location>
</feature>
<dbReference type="PANTHER" id="PTHR15708:SF4">
    <property type="entry name" value="FI21477P1-RELATED"/>
    <property type="match status" value="1"/>
</dbReference>
<reference evidence="3" key="1">
    <citation type="journal article" date="2020" name="J Insects Food Feed">
        <title>The yellow mealworm (Tenebrio molitor) genome: a resource for the emerging insects as food and feed industry.</title>
        <authorList>
            <person name="Eriksson T."/>
            <person name="Andere A."/>
            <person name="Kelstrup H."/>
            <person name="Emery V."/>
            <person name="Picard C."/>
        </authorList>
    </citation>
    <scope>NUCLEOTIDE SEQUENCE</scope>
    <source>
        <strain evidence="3">Stoneville</strain>
        <tissue evidence="3">Whole head</tissue>
    </source>
</reference>
<dbReference type="Pfam" id="PF08397">
    <property type="entry name" value="IMD"/>
    <property type="match status" value="1"/>
</dbReference>
<dbReference type="SUPFAM" id="SSF103657">
    <property type="entry name" value="BAR/IMD domain-like"/>
    <property type="match status" value="1"/>
</dbReference>
<dbReference type="InterPro" id="IPR030127">
    <property type="entry name" value="MTSS1/MTSS2"/>
</dbReference>
<dbReference type="PANTHER" id="PTHR15708">
    <property type="entry name" value="ACTIN BUNDLING/MISSING IN METASTASIS-RELATED"/>
    <property type="match status" value="1"/>
</dbReference>
<gene>
    <name evidence="3" type="ORF">GEV33_008339</name>
</gene>
<dbReference type="Proteomes" id="UP000719412">
    <property type="component" value="Unassembled WGS sequence"/>
</dbReference>
<dbReference type="Gene3D" id="1.20.1270.60">
    <property type="entry name" value="Arfaptin homology (AH) domain/BAR domain"/>
    <property type="match status" value="1"/>
</dbReference>
<organism evidence="3 4">
    <name type="scientific">Tenebrio molitor</name>
    <name type="common">Yellow mealworm beetle</name>
    <dbReference type="NCBI Taxonomy" id="7067"/>
    <lineage>
        <taxon>Eukaryota</taxon>
        <taxon>Metazoa</taxon>
        <taxon>Ecdysozoa</taxon>
        <taxon>Arthropoda</taxon>
        <taxon>Hexapoda</taxon>
        <taxon>Insecta</taxon>
        <taxon>Pterygota</taxon>
        <taxon>Neoptera</taxon>
        <taxon>Endopterygota</taxon>
        <taxon>Coleoptera</taxon>
        <taxon>Polyphaga</taxon>
        <taxon>Cucujiformia</taxon>
        <taxon>Tenebrionidae</taxon>
        <taxon>Tenebrio</taxon>
    </lineage>
</organism>
<keyword evidence="4" id="KW-1185">Reference proteome</keyword>
<protein>
    <recommendedName>
        <fullName evidence="2">IMD domain-containing protein</fullName>
    </recommendedName>
</protein>
<dbReference type="GO" id="GO:0007009">
    <property type="term" value="P:plasma membrane organization"/>
    <property type="evidence" value="ECO:0007669"/>
    <property type="project" value="InterPro"/>
</dbReference>
<evidence type="ECO:0000313" key="3">
    <source>
        <dbReference type="EMBL" id="KAH0814451.1"/>
    </source>
</evidence>
<comment type="caution">
    <text evidence="3">The sequence shown here is derived from an EMBL/GenBank/DDBJ whole genome shotgun (WGS) entry which is preliminary data.</text>
</comment>
<reference evidence="3" key="2">
    <citation type="submission" date="2021-08" db="EMBL/GenBank/DDBJ databases">
        <authorList>
            <person name="Eriksson T."/>
        </authorList>
    </citation>
    <scope>NUCLEOTIDE SEQUENCE</scope>
    <source>
        <strain evidence="3">Stoneville</strain>
        <tissue evidence="3">Whole head</tissue>
    </source>
</reference>
<dbReference type="GO" id="GO:0005543">
    <property type="term" value="F:phospholipid binding"/>
    <property type="evidence" value="ECO:0007669"/>
    <property type="project" value="TreeGrafter"/>
</dbReference>
<dbReference type="AlphaFoldDB" id="A0A8J6HI05"/>
<dbReference type="InterPro" id="IPR013606">
    <property type="entry name" value="I-BAR_dom"/>
</dbReference>